<protein>
    <submittedName>
        <fullName evidence="1">Uncharacterized protein</fullName>
    </submittedName>
</protein>
<proteinExistence type="predicted"/>
<accession>A0AA39PL08</accession>
<comment type="caution">
    <text evidence="1">The sequence shown here is derived from an EMBL/GenBank/DDBJ whole genome shotgun (WGS) entry which is preliminary data.</text>
</comment>
<dbReference type="EMBL" id="JAUEPU010000050">
    <property type="protein sequence ID" value="KAK0485509.1"/>
    <property type="molecule type" value="Genomic_DNA"/>
</dbReference>
<dbReference type="Proteomes" id="UP001175228">
    <property type="component" value="Unassembled WGS sequence"/>
</dbReference>
<evidence type="ECO:0000313" key="2">
    <source>
        <dbReference type="Proteomes" id="UP001175228"/>
    </source>
</evidence>
<organism evidence="1 2">
    <name type="scientific">Armillaria luteobubalina</name>
    <dbReference type="NCBI Taxonomy" id="153913"/>
    <lineage>
        <taxon>Eukaryota</taxon>
        <taxon>Fungi</taxon>
        <taxon>Dikarya</taxon>
        <taxon>Basidiomycota</taxon>
        <taxon>Agaricomycotina</taxon>
        <taxon>Agaricomycetes</taxon>
        <taxon>Agaricomycetidae</taxon>
        <taxon>Agaricales</taxon>
        <taxon>Marasmiineae</taxon>
        <taxon>Physalacriaceae</taxon>
        <taxon>Armillaria</taxon>
    </lineage>
</organism>
<gene>
    <name evidence="1" type="ORF">EDD18DRAFT_1111459</name>
</gene>
<sequence>MLKQWLTDVEHELQQAQNQNPVLDQQLKEQVAATKLMKGLLRTWMEELRAAQVYLIRADQSSGVDVINMIDALNSEVFQTAAMVAEAFKFGKKKVEDSSEVEVVYYHVIEVLGLCMTELLKSMLHHDNQILIQTTFQAAMCTYVDWIVTLWYFKGREEEWMLSNLYAIIQESDLGLMQMEKKGEKSLV</sequence>
<dbReference type="AlphaFoldDB" id="A0AA39PL08"/>
<reference evidence="1" key="1">
    <citation type="submission" date="2023-06" db="EMBL/GenBank/DDBJ databases">
        <authorList>
            <consortium name="Lawrence Berkeley National Laboratory"/>
            <person name="Ahrendt S."/>
            <person name="Sahu N."/>
            <person name="Indic B."/>
            <person name="Wong-Bajracharya J."/>
            <person name="Merenyi Z."/>
            <person name="Ke H.-M."/>
            <person name="Monk M."/>
            <person name="Kocsube S."/>
            <person name="Drula E."/>
            <person name="Lipzen A."/>
            <person name="Balint B."/>
            <person name="Henrissat B."/>
            <person name="Andreopoulos B."/>
            <person name="Martin F.M."/>
            <person name="Harder C.B."/>
            <person name="Rigling D."/>
            <person name="Ford K.L."/>
            <person name="Foster G.D."/>
            <person name="Pangilinan J."/>
            <person name="Papanicolaou A."/>
            <person name="Barry K."/>
            <person name="LaButti K."/>
            <person name="Viragh M."/>
            <person name="Koriabine M."/>
            <person name="Yan M."/>
            <person name="Riley R."/>
            <person name="Champramary S."/>
            <person name="Plett K.L."/>
            <person name="Tsai I.J."/>
            <person name="Slot J."/>
            <person name="Sipos G."/>
            <person name="Plett J."/>
            <person name="Nagy L.G."/>
            <person name="Grigoriev I.V."/>
        </authorList>
    </citation>
    <scope>NUCLEOTIDE SEQUENCE</scope>
    <source>
        <strain evidence="1">HWK02</strain>
    </source>
</reference>
<evidence type="ECO:0000313" key="1">
    <source>
        <dbReference type="EMBL" id="KAK0485509.1"/>
    </source>
</evidence>
<name>A0AA39PL08_9AGAR</name>
<keyword evidence="2" id="KW-1185">Reference proteome</keyword>